<comment type="caution">
    <text evidence="7">The sequence shown here is derived from an EMBL/GenBank/DDBJ whole genome shotgun (WGS) entry which is preliminary data.</text>
</comment>
<dbReference type="InterPro" id="IPR004895">
    <property type="entry name" value="Prenylated_rab_accept_PRA1"/>
</dbReference>
<dbReference type="Proteomes" id="UP001152797">
    <property type="component" value="Unassembled WGS sequence"/>
</dbReference>
<dbReference type="GO" id="GO:0016020">
    <property type="term" value="C:membrane"/>
    <property type="evidence" value="ECO:0007669"/>
    <property type="project" value="UniProtKB-SubCell"/>
</dbReference>
<evidence type="ECO:0000256" key="4">
    <source>
        <dbReference type="ARBA" id="ARBA00023136"/>
    </source>
</evidence>
<evidence type="ECO:0000313" key="7">
    <source>
        <dbReference type="EMBL" id="CAI4018747.1"/>
    </source>
</evidence>
<dbReference type="EMBL" id="CAMXCT020006711">
    <property type="protein sequence ID" value="CAL1172122.1"/>
    <property type="molecule type" value="Genomic_DNA"/>
</dbReference>
<evidence type="ECO:0000256" key="6">
    <source>
        <dbReference type="SAM" id="MobiDB-lite"/>
    </source>
</evidence>
<evidence type="ECO:0000256" key="2">
    <source>
        <dbReference type="ARBA" id="ARBA00022692"/>
    </source>
</evidence>
<evidence type="ECO:0000256" key="1">
    <source>
        <dbReference type="ARBA" id="ARBA00004141"/>
    </source>
</evidence>
<evidence type="ECO:0000313" key="9">
    <source>
        <dbReference type="Proteomes" id="UP001152797"/>
    </source>
</evidence>
<proteinExistence type="inferred from homology"/>
<dbReference type="GO" id="GO:0005794">
    <property type="term" value="C:Golgi apparatus"/>
    <property type="evidence" value="ECO:0007669"/>
    <property type="project" value="TreeGrafter"/>
</dbReference>
<evidence type="ECO:0000313" key="8">
    <source>
        <dbReference type="EMBL" id="CAL1172122.1"/>
    </source>
</evidence>
<reference evidence="8" key="2">
    <citation type="submission" date="2024-04" db="EMBL/GenBank/DDBJ databases">
        <authorList>
            <person name="Chen Y."/>
            <person name="Shah S."/>
            <person name="Dougan E. K."/>
            <person name="Thang M."/>
            <person name="Chan C."/>
        </authorList>
    </citation>
    <scope>NUCLEOTIDE SEQUENCE [LARGE SCALE GENOMIC DNA]</scope>
</reference>
<keyword evidence="3 5" id="KW-1133">Transmembrane helix</keyword>
<comment type="similarity">
    <text evidence="5">Belongs to the PRA1 family.</text>
</comment>
<dbReference type="EMBL" id="CAMXCT030006711">
    <property type="protein sequence ID" value="CAL4806059.1"/>
    <property type="molecule type" value="Genomic_DNA"/>
</dbReference>
<keyword evidence="4 5" id="KW-0472">Membrane</keyword>
<organism evidence="7">
    <name type="scientific">Cladocopium goreaui</name>
    <dbReference type="NCBI Taxonomy" id="2562237"/>
    <lineage>
        <taxon>Eukaryota</taxon>
        <taxon>Sar</taxon>
        <taxon>Alveolata</taxon>
        <taxon>Dinophyceae</taxon>
        <taxon>Suessiales</taxon>
        <taxon>Symbiodiniaceae</taxon>
        <taxon>Cladocopium</taxon>
    </lineage>
</organism>
<dbReference type="PANTHER" id="PTHR19317:SF0">
    <property type="entry name" value="PRENYLATED RAB ACCEPTOR PROTEIN 1"/>
    <property type="match status" value="1"/>
</dbReference>
<keyword evidence="2 5" id="KW-0812">Transmembrane</keyword>
<dbReference type="Pfam" id="PF03208">
    <property type="entry name" value="PRA1"/>
    <property type="match status" value="1"/>
</dbReference>
<feature type="transmembrane region" description="Helical" evidence="5">
    <location>
        <begin position="102"/>
        <end position="122"/>
    </location>
</feature>
<evidence type="ECO:0000256" key="5">
    <source>
        <dbReference type="RuleBase" id="RU363107"/>
    </source>
</evidence>
<gene>
    <name evidence="7" type="ORF">C1SCF055_LOCUS43290</name>
</gene>
<sequence length="215" mass="23677">MEGKAEPTMTDFAGLLLADLSSFAARALKDAHQTLNAWEATTSPYTCLLRPWKEFADLELPDPDAEPDVLQRMVRNVAHFQANYLTLGSFVFCIMIYQHTSWLLAVLLLLGVWAYYISRGGLDTEWKPLILGVEVTVSHRLALMYASSMALIFLVFGQSLLVLLGILGTLTMAHALCNATLTRKPIPTPTDPRSPSPHRPSPSDVAQPEKVAAIV</sequence>
<keyword evidence="9" id="KW-1185">Reference proteome</keyword>
<feature type="region of interest" description="Disordered" evidence="6">
    <location>
        <begin position="185"/>
        <end position="215"/>
    </location>
</feature>
<feature type="compositionally biased region" description="Pro residues" evidence="6">
    <location>
        <begin position="186"/>
        <end position="200"/>
    </location>
</feature>
<comment type="subcellular location">
    <subcellularLocation>
        <location evidence="1 5">Membrane</location>
        <topology evidence="1 5">Multi-pass membrane protein</topology>
    </subcellularLocation>
</comment>
<dbReference type="EMBL" id="CAMXCT010006711">
    <property type="protein sequence ID" value="CAI4018747.1"/>
    <property type="molecule type" value="Genomic_DNA"/>
</dbReference>
<dbReference type="OrthoDB" id="63113at2759"/>
<accession>A0A9P1GPN8</accession>
<dbReference type="AlphaFoldDB" id="A0A9P1GPN8"/>
<protein>
    <recommendedName>
        <fullName evidence="5">PRA1 family protein</fullName>
    </recommendedName>
</protein>
<name>A0A9P1GPN8_9DINO</name>
<dbReference type="PANTHER" id="PTHR19317">
    <property type="entry name" value="PRENYLATED RAB ACCEPTOR 1-RELATED"/>
    <property type="match status" value="1"/>
</dbReference>
<feature type="transmembrane region" description="Helical" evidence="5">
    <location>
        <begin position="142"/>
        <end position="167"/>
    </location>
</feature>
<reference evidence="7" key="1">
    <citation type="submission" date="2022-10" db="EMBL/GenBank/DDBJ databases">
        <authorList>
            <person name="Chen Y."/>
            <person name="Dougan E. K."/>
            <person name="Chan C."/>
            <person name="Rhodes N."/>
            <person name="Thang M."/>
        </authorList>
    </citation>
    <scope>NUCLEOTIDE SEQUENCE</scope>
</reference>
<evidence type="ECO:0000256" key="3">
    <source>
        <dbReference type="ARBA" id="ARBA00022989"/>
    </source>
</evidence>